<dbReference type="NCBIfam" id="TIGR00254">
    <property type="entry name" value="GGDEF"/>
    <property type="match status" value="1"/>
</dbReference>
<dbReference type="CDD" id="cd01949">
    <property type="entry name" value="GGDEF"/>
    <property type="match status" value="1"/>
</dbReference>
<feature type="transmembrane region" description="Helical" evidence="1">
    <location>
        <begin position="81"/>
        <end position="102"/>
    </location>
</feature>
<sequence length="280" mass="31598">MRTVLIFLVLIIVSSLVLPKRGEVDEILLYLKLLDFGFRVLMVYIVYGYRYVPMKIGMSLISFSALINFLDSYLILPASELIETLSSLSGCFVVAISLLWLFKDFISEEFHRLLYTDYLTGVLNRQTFMKLASRKLQSLKENETACLLYLDLDGFKKVNDEFGHSFGDKLLQAAAKRIKSSIRSSDLLGRIGGDEFVLFLAGADVRMAEEVLERINEKLKEPFGIDGVRIELSLSAGTAVYPKDGESLEDLIEASDKAMYRAKSMKRGKERVRGSEEIVG</sequence>
<keyword evidence="1" id="KW-1133">Transmembrane helix</keyword>
<dbReference type="PATRIC" id="fig|1123384.7.peg.480"/>
<dbReference type="Pfam" id="PF00990">
    <property type="entry name" value="GGDEF"/>
    <property type="match status" value="1"/>
</dbReference>
<evidence type="ECO:0000313" key="4">
    <source>
        <dbReference type="Proteomes" id="UP000077469"/>
    </source>
</evidence>
<dbReference type="PaxDb" id="1123384-AJ81_02430"/>
<dbReference type="PROSITE" id="PS50887">
    <property type="entry name" value="GGDEF"/>
    <property type="match status" value="1"/>
</dbReference>
<keyword evidence="4" id="KW-1185">Reference proteome</keyword>
<dbReference type="InterPro" id="IPR029787">
    <property type="entry name" value="Nucleotide_cyclase"/>
</dbReference>
<organism evidence="3 4">
    <name type="scientific">Pseudothermotoga hypogea DSM 11164 = NBRC 106472</name>
    <dbReference type="NCBI Taxonomy" id="1123384"/>
    <lineage>
        <taxon>Bacteria</taxon>
        <taxon>Thermotogati</taxon>
        <taxon>Thermotogota</taxon>
        <taxon>Thermotogae</taxon>
        <taxon>Thermotogales</taxon>
        <taxon>Thermotogaceae</taxon>
        <taxon>Pseudothermotoga</taxon>
    </lineage>
</organism>
<dbReference type="EMBL" id="CP007141">
    <property type="protein sequence ID" value="AJC74653.1"/>
    <property type="molecule type" value="Genomic_DNA"/>
</dbReference>
<feature type="transmembrane region" description="Helical" evidence="1">
    <location>
        <begin position="56"/>
        <end position="75"/>
    </location>
</feature>
<evidence type="ECO:0000259" key="2">
    <source>
        <dbReference type="PROSITE" id="PS50887"/>
    </source>
</evidence>
<accession>A0A0X1KTU4</accession>
<feature type="domain" description="GGDEF" evidence="2">
    <location>
        <begin position="143"/>
        <end position="277"/>
    </location>
</feature>
<keyword evidence="1" id="KW-0472">Membrane</keyword>
<dbReference type="FunFam" id="3.30.70.270:FF:000001">
    <property type="entry name" value="Diguanylate cyclase domain protein"/>
    <property type="match status" value="1"/>
</dbReference>
<dbReference type="InterPro" id="IPR052163">
    <property type="entry name" value="DGC-Regulatory_Protein"/>
</dbReference>
<feature type="transmembrane region" description="Helical" evidence="1">
    <location>
        <begin position="29"/>
        <end position="49"/>
    </location>
</feature>
<keyword evidence="1" id="KW-0812">Transmembrane</keyword>
<evidence type="ECO:0000256" key="1">
    <source>
        <dbReference type="SAM" id="Phobius"/>
    </source>
</evidence>
<dbReference type="STRING" id="1123384.AJ81_02430"/>
<proteinExistence type="predicted"/>
<dbReference type="KEGG" id="phy:AJ81_02430"/>
<dbReference type="Gene3D" id="3.30.70.270">
    <property type="match status" value="1"/>
</dbReference>
<protein>
    <recommendedName>
        <fullName evidence="2">GGDEF domain-containing protein</fullName>
    </recommendedName>
</protein>
<dbReference type="AlphaFoldDB" id="A0A0X1KTU4"/>
<gene>
    <name evidence="3" type="ORF">AJ81_02430</name>
</gene>
<dbReference type="PANTHER" id="PTHR46663">
    <property type="entry name" value="DIGUANYLATE CYCLASE DGCT-RELATED"/>
    <property type="match status" value="1"/>
</dbReference>
<dbReference type="SMART" id="SM00267">
    <property type="entry name" value="GGDEF"/>
    <property type="match status" value="1"/>
</dbReference>
<dbReference type="SUPFAM" id="SSF55073">
    <property type="entry name" value="Nucleotide cyclase"/>
    <property type="match status" value="1"/>
</dbReference>
<reference evidence="3 4" key="1">
    <citation type="submission" date="2014-01" db="EMBL/GenBank/DDBJ databases">
        <title>Genome sequencing of Thermotog hypogea.</title>
        <authorList>
            <person name="Zhang X."/>
            <person name="Alvare G."/>
            <person name="Fristensky B."/>
            <person name="Chen L."/>
            <person name="Suen T."/>
            <person name="Chen Q."/>
            <person name="Ma K."/>
        </authorList>
    </citation>
    <scope>NUCLEOTIDE SEQUENCE [LARGE SCALE GENOMIC DNA]</scope>
    <source>
        <strain evidence="3 4">DSM 11164</strain>
    </source>
</reference>
<dbReference type="InterPro" id="IPR043128">
    <property type="entry name" value="Rev_trsase/Diguanyl_cyclase"/>
</dbReference>
<evidence type="ECO:0000313" key="3">
    <source>
        <dbReference type="EMBL" id="AJC74653.1"/>
    </source>
</evidence>
<dbReference type="PANTHER" id="PTHR46663:SF4">
    <property type="entry name" value="DIGUANYLATE CYCLASE DGCT-RELATED"/>
    <property type="match status" value="1"/>
</dbReference>
<name>A0A0X1KTU4_9THEM</name>
<dbReference type="RefSeq" id="WP_031503743.1">
    <property type="nucleotide sequence ID" value="NC_022795.1"/>
</dbReference>
<dbReference type="InterPro" id="IPR000160">
    <property type="entry name" value="GGDEF_dom"/>
</dbReference>
<dbReference type="Proteomes" id="UP000077469">
    <property type="component" value="Chromosome"/>
</dbReference>